<keyword evidence="2" id="KW-1185">Reference proteome</keyword>
<protein>
    <submittedName>
        <fullName evidence="1">Uncharacterized protein</fullName>
    </submittedName>
</protein>
<comment type="caution">
    <text evidence="1">The sequence shown here is derived from an EMBL/GenBank/DDBJ whole genome shotgun (WGS) entry which is preliminary data.</text>
</comment>
<sequence length="101" mass="11488">MNAFQIISMSPGLDLSGLFQKHKMKLQGDKMGRKGYLSLSAEIFEVASSLHMVELRKLDGDTLEYHKFEKNLSTGLKDIVWLTEVNIAKSIDKEKQQMQSL</sequence>
<organism evidence="1 2">
    <name type="scientific">Diphasiastrum complanatum</name>
    <name type="common">Issler's clubmoss</name>
    <name type="synonym">Lycopodium complanatum</name>
    <dbReference type="NCBI Taxonomy" id="34168"/>
    <lineage>
        <taxon>Eukaryota</taxon>
        <taxon>Viridiplantae</taxon>
        <taxon>Streptophyta</taxon>
        <taxon>Embryophyta</taxon>
        <taxon>Tracheophyta</taxon>
        <taxon>Lycopodiopsida</taxon>
        <taxon>Lycopodiales</taxon>
        <taxon>Lycopodiaceae</taxon>
        <taxon>Lycopodioideae</taxon>
        <taxon>Diphasiastrum</taxon>
    </lineage>
</organism>
<evidence type="ECO:0000313" key="1">
    <source>
        <dbReference type="EMBL" id="KAJ7556526.1"/>
    </source>
</evidence>
<proteinExistence type="predicted"/>
<evidence type="ECO:0000313" key="2">
    <source>
        <dbReference type="Proteomes" id="UP001162992"/>
    </source>
</evidence>
<dbReference type="EMBL" id="CM055096">
    <property type="protein sequence ID" value="KAJ7556526.1"/>
    <property type="molecule type" value="Genomic_DNA"/>
</dbReference>
<dbReference type="Proteomes" id="UP001162992">
    <property type="component" value="Chromosome 5"/>
</dbReference>
<name>A0ACC2DQE8_DIPCM</name>
<accession>A0ACC2DQE8</accession>
<reference evidence="2" key="1">
    <citation type="journal article" date="2024" name="Proc. Natl. Acad. Sci. U.S.A.">
        <title>Extraordinary preservation of gene collinearity over three hundred million years revealed in homosporous lycophytes.</title>
        <authorList>
            <person name="Li C."/>
            <person name="Wickell D."/>
            <person name="Kuo L.Y."/>
            <person name="Chen X."/>
            <person name="Nie B."/>
            <person name="Liao X."/>
            <person name="Peng D."/>
            <person name="Ji J."/>
            <person name="Jenkins J."/>
            <person name="Williams M."/>
            <person name="Shu S."/>
            <person name="Plott C."/>
            <person name="Barry K."/>
            <person name="Rajasekar S."/>
            <person name="Grimwood J."/>
            <person name="Han X."/>
            <person name="Sun S."/>
            <person name="Hou Z."/>
            <person name="He W."/>
            <person name="Dai G."/>
            <person name="Sun C."/>
            <person name="Schmutz J."/>
            <person name="Leebens-Mack J.H."/>
            <person name="Li F.W."/>
            <person name="Wang L."/>
        </authorList>
    </citation>
    <scope>NUCLEOTIDE SEQUENCE [LARGE SCALE GENOMIC DNA]</scope>
    <source>
        <strain evidence="2">cv. PW_Plant_1</strain>
    </source>
</reference>
<gene>
    <name evidence="1" type="ORF">O6H91_05G087300</name>
</gene>